<dbReference type="EMBL" id="JBBKZV010000004">
    <property type="protein sequence ID" value="MEJ8822240.1"/>
    <property type="molecule type" value="Genomic_DNA"/>
</dbReference>
<organism evidence="2 3">
    <name type="scientific">Variovorax humicola</name>
    <dbReference type="NCBI Taxonomy" id="1769758"/>
    <lineage>
        <taxon>Bacteria</taxon>
        <taxon>Pseudomonadati</taxon>
        <taxon>Pseudomonadota</taxon>
        <taxon>Betaproteobacteria</taxon>
        <taxon>Burkholderiales</taxon>
        <taxon>Comamonadaceae</taxon>
        <taxon>Variovorax</taxon>
    </lineage>
</organism>
<dbReference type="SMART" id="SM00530">
    <property type="entry name" value="HTH_XRE"/>
    <property type="match status" value="1"/>
</dbReference>
<feature type="domain" description="HTH cro/C1-type" evidence="1">
    <location>
        <begin position="20"/>
        <end position="75"/>
    </location>
</feature>
<protein>
    <submittedName>
        <fullName evidence="2">Helix-turn-helix transcriptional regulator</fullName>
    </submittedName>
</protein>
<keyword evidence="3" id="KW-1185">Reference proteome</keyword>
<name>A0ABU8VX76_9BURK</name>
<gene>
    <name evidence="2" type="ORF">WKW80_09330</name>
</gene>
<dbReference type="RefSeq" id="WP_340363290.1">
    <property type="nucleotide sequence ID" value="NZ_JBBKZV010000004.1"/>
</dbReference>
<evidence type="ECO:0000313" key="3">
    <source>
        <dbReference type="Proteomes" id="UP001363010"/>
    </source>
</evidence>
<comment type="caution">
    <text evidence="2">The sequence shown here is derived from an EMBL/GenBank/DDBJ whole genome shotgun (WGS) entry which is preliminary data.</text>
</comment>
<dbReference type="Proteomes" id="UP001363010">
    <property type="component" value="Unassembled WGS sequence"/>
</dbReference>
<dbReference type="PROSITE" id="PS50943">
    <property type="entry name" value="HTH_CROC1"/>
    <property type="match status" value="1"/>
</dbReference>
<evidence type="ECO:0000259" key="1">
    <source>
        <dbReference type="PROSITE" id="PS50943"/>
    </source>
</evidence>
<dbReference type="Pfam" id="PF01381">
    <property type="entry name" value="HTH_3"/>
    <property type="match status" value="1"/>
</dbReference>
<dbReference type="SUPFAM" id="SSF47413">
    <property type="entry name" value="lambda repressor-like DNA-binding domains"/>
    <property type="match status" value="1"/>
</dbReference>
<dbReference type="Gene3D" id="1.10.260.40">
    <property type="entry name" value="lambda repressor-like DNA-binding domains"/>
    <property type="match status" value="1"/>
</dbReference>
<dbReference type="InterPro" id="IPR010982">
    <property type="entry name" value="Lambda_DNA-bd_dom_sf"/>
</dbReference>
<proteinExistence type="predicted"/>
<accession>A0ABU8VX76</accession>
<sequence length="129" mass="14251">MPNPTSDQAKILRQRFGALIRGKREESGLTQSDLALALDWRVTGLVSQVERGVSAPPPATIAAWSAAIGMTAEEFARAWLWYCEPYVYAALFGVSPFTQEHLKPPAPTVASLKQAQARVRKNITERKKD</sequence>
<dbReference type="InterPro" id="IPR001387">
    <property type="entry name" value="Cro/C1-type_HTH"/>
</dbReference>
<dbReference type="CDD" id="cd00093">
    <property type="entry name" value="HTH_XRE"/>
    <property type="match status" value="1"/>
</dbReference>
<reference evidence="2 3" key="1">
    <citation type="submission" date="2024-03" db="EMBL/GenBank/DDBJ databases">
        <title>Novel species of the genus Variovorax.</title>
        <authorList>
            <person name="Liu Q."/>
            <person name="Xin Y.-H."/>
        </authorList>
    </citation>
    <scope>NUCLEOTIDE SEQUENCE [LARGE SCALE GENOMIC DNA]</scope>
    <source>
        <strain evidence="2 3">KACC 18501</strain>
    </source>
</reference>
<evidence type="ECO:0000313" key="2">
    <source>
        <dbReference type="EMBL" id="MEJ8822240.1"/>
    </source>
</evidence>